<evidence type="ECO:0000313" key="3">
    <source>
        <dbReference type="Proteomes" id="UP000477386"/>
    </source>
</evidence>
<dbReference type="AlphaFoldDB" id="A0A6M0IH07"/>
<proteinExistence type="predicted"/>
<feature type="domain" description="Peptidase M28" evidence="1">
    <location>
        <begin position="133"/>
        <end position="241"/>
    </location>
</feature>
<dbReference type="EMBL" id="JAAGNZ010000001">
    <property type="protein sequence ID" value="NEU66621.1"/>
    <property type="molecule type" value="Genomic_DNA"/>
</dbReference>
<dbReference type="PANTHER" id="PTHR12147">
    <property type="entry name" value="METALLOPEPTIDASE M28 FAMILY MEMBER"/>
    <property type="match status" value="1"/>
</dbReference>
<dbReference type="Gene3D" id="3.40.630.10">
    <property type="entry name" value="Zn peptidases"/>
    <property type="match status" value="1"/>
</dbReference>
<gene>
    <name evidence="2" type="ORF">GK091_06995</name>
</gene>
<sequence>MTSALQSLLLILLALGQGYAQPAISRISVSDSLLKSHVFALASTSFRGRETGTDGQQKAAHYCVQSFRQSHLSAVFRIDSIAGSFRQPFFFTSTRVNWFGAGSGFTPGTINQYELLATPPTAKGRTKAASGSNVAGLLMGTDLKHEVLVISAHYDHLGRVGGSIHPGADDNASGTATVLSVASVFDSLARQGIRNRRSLLFVLFSGEEQGLLGSQHFVNNSPIPLRQIIGNINIDMVGRTDAAHGE</sequence>
<evidence type="ECO:0000259" key="1">
    <source>
        <dbReference type="Pfam" id="PF04389"/>
    </source>
</evidence>
<accession>A0A6M0IH07</accession>
<dbReference type="PANTHER" id="PTHR12147:SF26">
    <property type="entry name" value="PEPTIDASE M28 DOMAIN-CONTAINING PROTEIN"/>
    <property type="match status" value="1"/>
</dbReference>
<dbReference type="InterPro" id="IPR007484">
    <property type="entry name" value="Peptidase_M28"/>
</dbReference>
<protein>
    <submittedName>
        <fullName evidence="2">M28 family peptidase</fullName>
    </submittedName>
</protein>
<organism evidence="2 3">
    <name type="scientific">Spirosoma agri</name>
    <dbReference type="NCBI Taxonomy" id="1987381"/>
    <lineage>
        <taxon>Bacteria</taxon>
        <taxon>Pseudomonadati</taxon>
        <taxon>Bacteroidota</taxon>
        <taxon>Cytophagia</taxon>
        <taxon>Cytophagales</taxon>
        <taxon>Cytophagaceae</taxon>
        <taxon>Spirosoma</taxon>
    </lineage>
</organism>
<keyword evidence="3" id="KW-1185">Reference proteome</keyword>
<dbReference type="SUPFAM" id="SSF53187">
    <property type="entry name" value="Zn-dependent exopeptidases"/>
    <property type="match status" value="1"/>
</dbReference>
<dbReference type="GO" id="GO:0008235">
    <property type="term" value="F:metalloexopeptidase activity"/>
    <property type="evidence" value="ECO:0007669"/>
    <property type="project" value="InterPro"/>
</dbReference>
<dbReference type="InterPro" id="IPR045175">
    <property type="entry name" value="M28_fam"/>
</dbReference>
<evidence type="ECO:0000313" key="2">
    <source>
        <dbReference type="EMBL" id="NEU66621.1"/>
    </source>
</evidence>
<name>A0A6M0IH07_9BACT</name>
<comment type="caution">
    <text evidence="2">The sequence shown here is derived from an EMBL/GenBank/DDBJ whole genome shotgun (WGS) entry which is preliminary data.</text>
</comment>
<reference evidence="2 3" key="1">
    <citation type="submission" date="2020-02" db="EMBL/GenBank/DDBJ databases">
        <title>Draft genome sequence of two Spirosoma agri KCTC 52727 and Spirosoma terrae KCTC 52035.</title>
        <authorList>
            <person name="Rojas J."/>
            <person name="Ambika Manirajan B."/>
            <person name="Ratering S."/>
            <person name="Suarez C."/>
            <person name="Schnell S."/>
        </authorList>
    </citation>
    <scope>NUCLEOTIDE SEQUENCE [LARGE SCALE GENOMIC DNA]</scope>
    <source>
        <strain evidence="2 3">KCTC 52727</strain>
    </source>
</reference>
<dbReference type="Pfam" id="PF04389">
    <property type="entry name" value="Peptidase_M28"/>
    <property type="match status" value="1"/>
</dbReference>
<dbReference type="Proteomes" id="UP000477386">
    <property type="component" value="Unassembled WGS sequence"/>
</dbReference>
<dbReference type="GO" id="GO:0006508">
    <property type="term" value="P:proteolysis"/>
    <property type="evidence" value="ECO:0007669"/>
    <property type="project" value="InterPro"/>
</dbReference>